<feature type="signal peptide" evidence="2">
    <location>
        <begin position="1"/>
        <end position="31"/>
    </location>
</feature>
<dbReference type="InterPro" id="IPR001646">
    <property type="entry name" value="5peptide_repeat"/>
</dbReference>
<dbReference type="Pfam" id="PF00805">
    <property type="entry name" value="Pentapeptide"/>
    <property type="match status" value="2"/>
</dbReference>
<protein>
    <recommendedName>
        <fullName evidence="5">Pentapeptide repeat-containing protein</fullName>
    </recommendedName>
</protein>
<dbReference type="AlphaFoldDB" id="A0A919PS81"/>
<feature type="transmembrane region" description="Helical" evidence="1">
    <location>
        <begin position="232"/>
        <end position="252"/>
    </location>
</feature>
<evidence type="ECO:0000256" key="2">
    <source>
        <dbReference type="SAM" id="SignalP"/>
    </source>
</evidence>
<keyword evidence="1" id="KW-0812">Transmembrane</keyword>
<dbReference type="Proteomes" id="UP000660611">
    <property type="component" value="Unassembled WGS sequence"/>
</dbReference>
<evidence type="ECO:0000313" key="4">
    <source>
        <dbReference type="Proteomes" id="UP000660611"/>
    </source>
</evidence>
<feature type="transmembrane region" description="Helical" evidence="1">
    <location>
        <begin position="193"/>
        <end position="212"/>
    </location>
</feature>
<keyword evidence="1" id="KW-0472">Membrane</keyword>
<dbReference type="InterPro" id="IPR051082">
    <property type="entry name" value="Pentapeptide-BTB/POZ_domain"/>
</dbReference>
<comment type="caution">
    <text evidence="3">The sequence shown here is derived from an EMBL/GenBank/DDBJ whole genome shotgun (WGS) entry which is preliminary data.</text>
</comment>
<evidence type="ECO:0000313" key="3">
    <source>
        <dbReference type="EMBL" id="GIG49199.1"/>
    </source>
</evidence>
<feature type="transmembrane region" description="Helical" evidence="1">
    <location>
        <begin position="258"/>
        <end position="275"/>
    </location>
</feature>
<dbReference type="Gene3D" id="2.160.20.80">
    <property type="entry name" value="E3 ubiquitin-protein ligase SopA"/>
    <property type="match status" value="1"/>
</dbReference>
<evidence type="ECO:0000256" key="1">
    <source>
        <dbReference type="SAM" id="Phobius"/>
    </source>
</evidence>
<sequence>MPVPTSRLAHAMGALLIIATLALAGATPAGAAPTRGPDCPATRAQLAGQHITTLEGLPDLTCADLHGAILDGLDLGQADLSRVDAHGASFRNADLIQATLTGANLRGARFDGADLSQAELDTVDARDASFADADLSQADLTGADLRGADFTGASLTQAELVKADLRGARTVLAEAIQADTSDAKVDILDPGTFQASLLAVLVGLVLLVKALIDVARGRTPGGKAVHRGVSRLVVYAVVNVFAWFIAGMMLLPLMFIEVLYPVLVGALFVYLSGAVRGYRPARFGPADPTSQRVGLTIR</sequence>
<dbReference type="EMBL" id="BONQ01000113">
    <property type="protein sequence ID" value="GIG49199.1"/>
    <property type="molecule type" value="Genomic_DNA"/>
</dbReference>
<name>A0A919PS81_9ACTN</name>
<dbReference type="PANTHER" id="PTHR14136:SF17">
    <property type="entry name" value="BTB_POZ DOMAIN-CONTAINING PROTEIN KCTD9"/>
    <property type="match status" value="1"/>
</dbReference>
<evidence type="ECO:0008006" key="5">
    <source>
        <dbReference type="Google" id="ProtNLM"/>
    </source>
</evidence>
<feature type="chain" id="PRO_5037738222" description="Pentapeptide repeat-containing protein" evidence="2">
    <location>
        <begin position="32"/>
        <end position="298"/>
    </location>
</feature>
<dbReference type="SUPFAM" id="SSF141571">
    <property type="entry name" value="Pentapeptide repeat-like"/>
    <property type="match status" value="1"/>
</dbReference>
<proteinExistence type="predicted"/>
<dbReference type="PANTHER" id="PTHR14136">
    <property type="entry name" value="BTB_POZ DOMAIN-CONTAINING PROTEIN KCTD9"/>
    <property type="match status" value="1"/>
</dbReference>
<accession>A0A919PS81</accession>
<keyword evidence="2" id="KW-0732">Signal</keyword>
<reference evidence="3" key="1">
    <citation type="submission" date="2021-01" db="EMBL/GenBank/DDBJ databases">
        <title>Whole genome shotgun sequence of Dactylosporangium siamense NBRC 106093.</title>
        <authorList>
            <person name="Komaki H."/>
            <person name="Tamura T."/>
        </authorList>
    </citation>
    <scope>NUCLEOTIDE SEQUENCE</scope>
    <source>
        <strain evidence="3">NBRC 106093</strain>
    </source>
</reference>
<gene>
    <name evidence="3" type="ORF">Dsi01nite_072400</name>
</gene>
<keyword evidence="1" id="KW-1133">Transmembrane helix</keyword>
<organism evidence="3 4">
    <name type="scientific">Dactylosporangium siamense</name>
    <dbReference type="NCBI Taxonomy" id="685454"/>
    <lineage>
        <taxon>Bacteria</taxon>
        <taxon>Bacillati</taxon>
        <taxon>Actinomycetota</taxon>
        <taxon>Actinomycetes</taxon>
        <taxon>Micromonosporales</taxon>
        <taxon>Micromonosporaceae</taxon>
        <taxon>Dactylosporangium</taxon>
    </lineage>
</organism>
<keyword evidence="4" id="KW-1185">Reference proteome</keyword>